<feature type="domain" description="HTH araC/xylS-type" evidence="4">
    <location>
        <begin position="171"/>
        <end position="269"/>
    </location>
</feature>
<dbReference type="PROSITE" id="PS01124">
    <property type="entry name" value="HTH_ARAC_FAMILY_2"/>
    <property type="match status" value="1"/>
</dbReference>
<evidence type="ECO:0000256" key="3">
    <source>
        <dbReference type="ARBA" id="ARBA00023163"/>
    </source>
</evidence>
<dbReference type="RefSeq" id="WP_142080183.1">
    <property type="nucleotide sequence ID" value="NZ_VFPT01000001.1"/>
</dbReference>
<comment type="caution">
    <text evidence="5">The sequence shown here is derived from an EMBL/GenBank/DDBJ whole genome shotgun (WGS) entry which is preliminary data.</text>
</comment>
<dbReference type="Proteomes" id="UP000320582">
    <property type="component" value="Unassembled WGS sequence"/>
</dbReference>
<name>A0A543KBM6_9RHOB</name>
<gene>
    <name evidence="5" type="ORF">BD293_1096</name>
</gene>
<keyword evidence="3" id="KW-0804">Transcription</keyword>
<accession>A0A543KBM6</accession>
<dbReference type="InterPro" id="IPR014710">
    <property type="entry name" value="RmlC-like_jellyroll"/>
</dbReference>
<dbReference type="PROSITE" id="PS00041">
    <property type="entry name" value="HTH_ARAC_FAMILY_1"/>
    <property type="match status" value="1"/>
</dbReference>
<evidence type="ECO:0000259" key="4">
    <source>
        <dbReference type="PROSITE" id="PS01124"/>
    </source>
</evidence>
<dbReference type="OrthoDB" id="9814125at2"/>
<organism evidence="5 6">
    <name type="scientific">Roseinatronobacter monicus</name>
    <dbReference type="NCBI Taxonomy" id="393481"/>
    <lineage>
        <taxon>Bacteria</taxon>
        <taxon>Pseudomonadati</taxon>
        <taxon>Pseudomonadota</taxon>
        <taxon>Alphaproteobacteria</taxon>
        <taxon>Rhodobacterales</taxon>
        <taxon>Paracoccaceae</taxon>
        <taxon>Roseinatronobacter</taxon>
    </lineage>
</organism>
<dbReference type="GO" id="GO:0043565">
    <property type="term" value="F:sequence-specific DNA binding"/>
    <property type="evidence" value="ECO:0007669"/>
    <property type="project" value="InterPro"/>
</dbReference>
<dbReference type="PANTHER" id="PTHR43280">
    <property type="entry name" value="ARAC-FAMILY TRANSCRIPTIONAL REGULATOR"/>
    <property type="match status" value="1"/>
</dbReference>
<dbReference type="InterPro" id="IPR020449">
    <property type="entry name" value="Tscrpt_reg_AraC-type_HTH"/>
</dbReference>
<dbReference type="InterPro" id="IPR018062">
    <property type="entry name" value="HTH_AraC-typ_CS"/>
</dbReference>
<dbReference type="Gene3D" id="2.60.120.10">
    <property type="entry name" value="Jelly Rolls"/>
    <property type="match status" value="1"/>
</dbReference>
<dbReference type="PANTHER" id="PTHR43280:SF32">
    <property type="entry name" value="TRANSCRIPTIONAL REGULATORY PROTEIN"/>
    <property type="match status" value="1"/>
</dbReference>
<dbReference type="InterPro" id="IPR009057">
    <property type="entry name" value="Homeodomain-like_sf"/>
</dbReference>
<dbReference type="Gene3D" id="1.10.10.60">
    <property type="entry name" value="Homeodomain-like"/>
    <property type="match status" value="1"/>
</dbReference>
<dbReference type="SMART" id="SM00342">
    <property type="entry name" value="HTH_ARAC"/>
    <property type="match status" value="1"/>
</dbReference>
<dbReference type="Pfam" id="PF12833">
    <property type="entry name" value="HTH_18"/>
    <property type="match status" value="1"/>
</dbReference>
<dbReference type="InterPro" id="IPR011051">
    <property type="entry name" value="RmlC_Cupin_sf"/>
</dbReference>
<evidence type="ECO:0000256" key="2">
    <source>
        <dbReference type="ARBA" id="ARBA00023125"/>
    </source>
</evidence>
<dbReference type="SUPFAM" id="SSF51182">
    <property type="entry name" value="RmlC-like cupins"/>
    <property type="match status" value="1"/>
</dbReference>
<dbReference type="GO" id="GO:0003700">
    <property type="term" value="F:DNA-binding transcription factor activity"/>
    <property type="evidence" value="ECO:0007669"/>
    <property type="project" value="InterPro"/>
</dbReference>
<evidence type="ECO:0000256" key="1">
    <source>
        <dbReference type="ARBA" id="ARBA00023015"/>
    </source>
</evidence>
<dbReference type="EMBL" id="VFPT01000001">
    <property type="protein sequence ID" value="TQM92488.1"/>
    <property type="molecule type" value="Genomic_DNA"/>
</dbReference>
<keyword evidence="1" id="KW-0805">Transcription regulation</keyword>
<evidence type="ECO:0000313" key="6">
    <source>
        <dbReference type="Proteomes" id="UP000320582"/>
    </source>
</evidence>
<keyword evidence="2" id="KW-0238">DNA-binding</keyword>
<keyword evidence="6" id="KW-1185">Reference proteome</keyword>
<sequence length="278" mass="31212">MKIIPEQPTRLRLVPISKLAAAPKWQLETMRALREPLFLWITNGQGRITIGARTRGFHPHNAIFIPAGTLHGMQALTRVQGTAIYFGARHGLELPETALHLRLRDASQHAEVSQLVDYVQREVEGQRPKADQAAYHQLGLLAIWLDRHNAAHQGENAAEMTQLNANERLTARYAALLEREFGSSLNVTDYATALGVTPTHLTRACRASCGRTALDMIQTRRLYEARKLLMETDIPVQDIARNLGFSTPSYFSRAFSLQIGQPPSSYRKVHEAKPRLTH</sequence>
<proteinExistence type="predicted"/>
<dbReference type="AlphaFoldDB" id="A0A543KBM6"/>
<evidence type="ECO:0000313" key="5">
    <source>
        <dbReference type="EMBL" id="TQM92488.1"/>
    </source>
</evidence>
<dbReference type="SUPFAM" id="SSF46689">
    <property type="entry name" value="Homeodomain-like"/>
    <property type="match status" value="1"/>
</dbReference>
<dbReference type="InterPro" id="IPR018060">
    <property type="entry name" value="HTH_AraC"/>
</dbReference>
<reference evidence="5 6" key="1">
    <citation type="submission" date="2019-06" db="EMBL/GenBank/DDBJ databases">
        <title>Genomic Encyclopedia of Archaeal and Bacterial Type Strains, Phase II (KMG-II): from individual species to whole genera.</title>
        <authorList>
            <person name="Goeker M."/>
        </authorList>
    </citation>
    <scope>NUCLEOTIDE SEQUENCE [LARGE SCALE GENOMIC DNA]</scope>
    <source>
        <strain evidence="5 6">DSM 18423</strain>
    </source>
</reference>
<dbReference type="PRINTS" id="PR00032">
    <property type="entry name" value="HTHARAC"/>
</dbReference>
<protein>
    <submittedName>
        <fullName evidence="5">AraC family transcriptional regulator</fullName>
    </submittedName>
</protein>